<dbReference type="OrthoDB" id="9807558at2"/>
<evidence type="ECO:0000313" key="7">
    <source>
        <dbReference type="Proteomes" id="UP000214720"/>
    </source>
</evidence>
<dbReference type="Pfam" id="PF09339">
    <property type="entry name" value="HTH_IclR"/>
    <property type="match status" value="1"/>
</dbReference>
<evidence type="ECO:0000256" key="2">
    <source>
        <dbReference type="ARBA" id="ARBA00023125"/>
    </source>
</evidence>
<dbReference type="PROSITE" id="PS51078">
    <property type="entry name" value="ICLR_ED"/>
    <property type="match status" value="1"/>
</dbReference>
<dbReference type="EMBL" id="MTHB01000256">
    <property type="protein sequence ID" value="OXC73171.1"/>
    <property type="molecule type" value="Genomic_DNA"/>
</dbReference>
<dbReference type="Pfam" id="PF01614">
    <property type="entry name" value="IclR_C"/>
    <property type="match status" value="1"/>
</dbReference>
<dbReference type="Gene3D" id="3.30.450.40">
    <property type="match status" value="1"/>
</dbReference>
<keyword evidence="2" id="KW-0238">DNA-binding</keyword>
<dbReference type="Gene3D" id="1.10.10.10">
    <property type="entry name" value="Winged helix-like DNA-binding domain superfamily/Winged helix DNA-binding domain"/>
    <property type="match status" value="1"/>
</dbReference>
<evidence type="ECO:0000259" key="5">
    <source>
        <dbReference type="PROSITE" id="PS51078"/>
    </source>
</evidence>
<dbReference type="GO" id="GO:0003700">
    <property type="term" value="F:DNA-binding transcription factor activity"/>
    <property type="evidence" value="ECO:0007669"/>
    <property type="project" value="TreeGrafter"/>
</dbReference>
<dbReference type="SUPFAM" id="SSF55781">
    <property type="entry name" value="GAF domain-like"/>
    <property type="match status" value="1"/>
</dbReference>
<dbReference type="InterPro" id="IPR036390">
    <property type="entry name" value="WH_DNA-bd_sf"/>
</dbReference>
<keyword evidence="1" id="KW-0805">Transcription regulation</keyword>
<proteinExistence type="predicted"/>
<organism evidence="6 7">
    <name type="scientific">Caballeronia sordidicola</name>
    <name type="common">Burkholderia sordidicola</name>
    <dbReference type="NCBI Taxonomy" id="196367"/>
    <lineage>
        <taxon>Bacteria</taxon>
        <taxon>Pseudomonadati</taxon>
        <taxon>Pseudomonadota</taxon>
        <taxon>Betaproteobacteria</taxon>
        <taxon>Burkholderiales</taxon>
        <taxon>Burkholderiaceae</taxon>
        <taxon>Caballeronia</taxon>
    </lineage>
</organism>
<keyword evidence="3" id="KW-0804">Transcription</keyword>
<dbReference type="InterPro" id="IPR050707">
    <property type="entry name" value="HTH_MetabolicPath_Reg"/>
</dbReference>
<name>A0A226WPP9_CABSO</name>
<protein>
    <submittedName>
        <fullName evidence="6">Mhp operon transcriptional activator</fullName>
    </submittedName>
</protein>
<dbReference type="RefSeq" id="WP_089165074.1">
    <property type="nucleotide sequence ID" value="NZ_MTHB01000256.1"/>
</dbReference>
<dbReference type="InterPro" id="IPR029016">
    <property type="entry name" value="GAF-like_dom_sf"/>
</dbReference>
<accession>A0A226WPP9</accession>
<evidence type="ECO:0000259" key="4">
    <source>
        <dbReference type="PROSITE" id="PS51077"/>
    </source>
</evidence>
<dbReference type="AlphaFoldDB" id="A0A226WPP9"/>
<evidence type="ECO:0000256" key="3">
    <source>
        <dbReference type="ARBA" id="ARBA00023163"/>
    </source>
</evidence>
<dbReference type="PANTHER" id="PTHR30136">
    <property type="entry name" value="HELIX-TURN-HELIX TRANSCRIPTIONAL REGULATOR, ICLR FAMILY"/>
    <property type="match status" value="1"/>
</dbReference>
<dbReference type="InterPro" id="IPR036388">
    <property type="entry name" value="WH-like_DNA-bd_sf"/>
</dbReference>
<dbReference type="GO" id="GO:0003677">
    <property type="term" value="F:DNA binding"/>
    <property type="evidence" value="ECO:0007669"/>
    <property type="project" value="UniProtKB-KW"/>
</dbReference>
<comment type="caution">
    <text evidence="6">The sequence shown here is derived from an EMBL/GenBank/DDBJ whole genome shotgun (WGS) entry which is preliminary data.</text>
</comment>
<dbReference type="SUPFAM" id="SSF46785">
    <property type="entry name" value="Winged helix' DNA-binding domain"/>
    <property type="match status" value="1"/>
</dbReference>
<dbReference type="Proteomes" id="UP000214720">
    <property type="component" value="Unassembled WGS sequence"/>
</dbReference>
<feature type="domain" description="IclR-ED" evidence="5">
    <location>
        <begin position="69"/>
        <end position="256"/>
    </location>
</feature>
<dbReference type="InterPro" id="IPR014757">
    <property type="entry name" value="Tscrpt_reg_IclR_C"/>
</dbReference>
<dbReference type="PROSITE" id="PS51077">
    <property type="entry name" value="HTH_ICLR"/>
    <property type="match status" value="1"/>
</dbReference>
<reference evidence="7" key="1">
    <citation type="submission" date="2017-01" db="EMBL/GenBank/DDBJ databases">
        <title>Genome Analysis of Deinococcus marmoris KOPRI26562.</title>
        <authorList>
            <person name="Kim J.H."/>
            <person name="Oh H.-M."/>
        </authorList>
    </citation>
    <scope>NUCLEOTIDE SEQUENCE [LARGE SCALE GENOMIC DNA]</scope>
    <source>
        <strain evidence="7">PAMC 26633</strain>
    </source>
</reference>
<gene>
    <name evidence="6" type="ORF">BSU04_38160</name>
</gene>
<sequence length="271" mass="29662">MEKGVPIRSIARAISVLQWINQRGSLSLMEVAVLANLPYATTFRIVQTLMHEGFVTLEPSRKRYRVTSLVQTLSLGYRDHGSLVDIARPYMVDLTKKYSWPVSLSTAVGGSMMLRDSTYSLSSLSFSNYYPGYTFPILEVASGHAHLAFMSDEARISILNGLREIGAKSLILDMFVSGKLTERIREKGYAVHDRTMQTANPGKTSSIAVPIMEAGHETAELTLSYFVTAMSPSEAVSRYVDPLKAAAAQIGEELTRTVENAGESQSAPGSV</sequence>
<feature type="domain" description="HTH iclR-type" evidence="4">
    <location>
        <begin position="7"/>
        <end position="68"/>
    </location>
</feature>
<evidence type="ECO:0000313" key="6">
    <source>
        <dbReference type="EMBL" id="OXC73171.1"/>
    </source>
</evidence>
<evidence type="ECO:0000256" key="1">
    <source>
        <dbReference type="ARBA" id="ARBA00023015"/>
    </source>
</evidence>
<dbReference type="InterPro" id="IPR005471">
    <property type="entry name" value="Tscrpt_reg_IclR_N"/>
</dbReference>
<dbReference type="PANTHER" id="PTHR30136:SF23">
    <property type="entry name" value="DNA-BINDING TRANSCRIPTIONAL ACTIVATOR MHPR"/>
    <property type="match status" value="1"/>
</dbReference>
<dbReference type="GO" id="GO:0045892">
    <property type="term" value="P:negative regulation of DNA-templated transcription"/>
    <property type="evidence" value="ECO:0007669"/>
    <property type="project" value="TreeGrafter"/>
</dbReference>
<dbReference type="SMART" id="SM00346">
    <property type="entry name" value="HTH_ICLR"/>
    <property type="match status" value="1"/>
</dbReference>